<dbReference type="RefSeq" id="WP_117895716.1">
    <property type="nucleotide sequence ID" value="NZ_CABJCV010000020.1"/>
</dbReference>
<dbReference type="GO" id="GO:0008270">
    <property type="term" value="F:zinc ion binding"/>
    <property type="evidence" value="ECO:0007669"/>
    <property type="project" value="InterPro"/>
</dbReference>
<accession>A0A412FR37</accession>
<gene>
    <name evidence="2" type="ORF">DWY25_13745</name>
</gene>
<evidence type="ECO:0000313" key="3">
    <source>
        <dbReference type="Proteomes" id="UP000284178"/>
    </source>
</evidence>
<dbReference type="AlphaFoldDB" id="A0A412FR37"/>
<dbReference type="GO" id="GO:0006508">
    <property type="term" value="P:proteolysis"/>
    <property type="evidence" value="ECO:0007669"/>
    <property type="project" value="InterPro"/>
</dbReference>
<protein>
    <recommendedName>
        <fullName evidence="1">Peptidase M14 domain-containing protein</fullName>
    </recommendedName>
</protein>
<organism evidence="2 3">
    <name type="scientific">Holdemania filiformis</name>
    <dbReference type="NCBI Taxonomy" id="61171"/>
    <lineage>
        <taxon>Bacteria</taxon>
        <taxon>Bacillati</taxon>
        <taxon>Bacillota</taxon>
        <taxon>Erysipelotrichia</taxon>
        <taxon>Erysipelotrichales</taxon>
        <taxon>Erysipelotrichaceae</taxon>
        <taxon>Holdemania</taxon>
    </lineage>
</organism>
<dbReference type="GO" id="GO:0004181">
    <property type="term" value="F:metallocarboxypeptidase activity"/>
    <property type="evidence" value="ECO:0007669"/>
    <property type="project" value="InterPro"/>
</dbReference>
<dbReference type="InterPro" id="IPR000834">
    <property type="entry name" value="Peptidase_M14"/>
</dbReference>
<sequence>MDFKKLIDEIPAYDHFLTVDEMDASTLKLAEDYPDLVTVTQEGTSRGGHPIYCLKIGDGPKNAFMFGCPHPNEPMGAMMLEYFSRRLCEDEALRRELGYTWYLIKSIDVDGTKLNEGWFKGPFTITNYARNFFRPVGSEQAEWTFPFTYKNYSWTTPIPETQVLMNIIDRVKPEFMYSLHNAGFGGAYWYVSGDEPSLWDGFYKAAEKQNVPLNLGEPEMVYVTQYAPACYKMTGSKDSYDYYEQSMEHPEAMMSCGTSSDDYASQYGTYTLVAELPYFFSRKIVSDTIMPFTRAEAAIKGEQVNHDQIEQIGKILDPVKPWLTEDNPFPKIVLLSVDKNDASTQAQIDYYKKTEAYQQPCKESEAFDCLDITRFYTLLSWGLSVRAINYAIEHTDIDPQLAKTALEQAQSGFDKLAAELENDIDYSVVPIRSLIGVQLESGMLVADLLRSK</sequence>
<dbReference type="Proteomes" id="UP000284178">
    <property type="component" value="Unassembled WGS sequence"/>
</dbReference>
<comment type="caution">
    <text evidence="2">The sequence shown here is derived from an EMBL/GenBank/DDBJ whole genome shotgun (WGS) entry which is preliminary data.</text>
</comment>
<name>A0A412FR37_9FIRM</name>
<proteinExistence type="predicted"/>
<feature type="domain" description="Peptidase M14" evidence="1">
    <location>
        <begin position="28"/>
        <end position="248"/>
    </location>
</feature>
<evidence type="ECO:0000259" key="1">
    <source>
        <dbReference type="Pfam" id="PF00246"/>
    </source>
</evidence>
<keyword evidence="3" id="KW-1185">Reference proteome</keyword>
<dbReference type="GeneID" id="83016460"/>
<dbReference type="Gene3D" id="3.40.630.10">
    <property type="entry name" value="Zn peptidases"/>
    <property type="match status" value="1"/>
</dbReference>
<evidence type="ECO:0000313" key="2">
    <source>
        <dbReference type="EMBL" id="RGR70652.1"/>
    </source>
</evidence>
<dbReference type="SUPFAM" id="SSF53187">
    <property type="entry name" value="Zn-dependent exopeptidases"/>
    <property type="match status" value="1"/>
</dbReference>
<reference evidence="2 3" key="1">
    <citation type="submission" date="2018-08" db="EMBL/GenBank/DDBJ databases">
        <title>A genome reference for cultivated species of the human gut microbiota.</title>
        <authorList>
            <person name="Zou Y."/>
            <person name="Xue W."/>
            <person name="Luo G."/>
        </authorList>
    </citation>
    <scope>NUCLEOTIDE SEQUENCE [LARGE SCALE GENOMIC DNA]</scope>
    <source>
        <strain evidence="2 3">AF24-29</strain>
    </source>
</reference>
<dbReference type="EMBL" id="QRUP01000020">
    <property type="protein sequence ID" value="RGR70652.1"/>
    <property type="molecule type" value="Genomic_DNA"/>
</dbReference>
<dbReference type="Pfam" id="PF00246">
    <property type="entry name" value="Peptidase_M14"/>
    <property type="match status" value="1"/>
</dbReference>